<name>A0ABV3DHY6_9ACTN</name>
<keyword evidence="7" id="KW-1185">Reference proteome</keyword>
<evidence type="ECO:0000256" key="1">
    <source>
        <dbReference type="ARBA" id="ARBA00023015"/>
    </source>
</evidence>
<dbReference type="Proteomes" id="UP001551482">
    <property type="component" value="Unassembled WGS sequence"/>
</dbReference>
<dbReference type="InterPro" id="IPR002577">
    <property type="entry name" value="HTH_HxlR"/>
</dbReference>
<keyword evidence="2" id="KW-0238">DNA-binding</keyword>
<dbReference type="InterPro" id="IPR036388">
    <property type="entry name" value="WH-like_DNA-bd_sf"/>
</dbReference>
<evidence type="ECO:0000256" key="2">
    <source>
        <dbReference type="ARBA" id="ARBA00023125"/>
    </source>
</evidence>
<evidence type="ECO:0000313" key="7">
    <source>
        <dbReference type="Proteomes" id="UP001551482"/>
    </source>
</evidence>
<reference evidence="6 7" key="1">
    <citation type="submission" date="2024-06" db="EMBL/GenBank/DDBJ databases">
        <title>The Natural Products Discovery Center: Release of the First 8490 Sequenced Strains for Exploring Actinobacteria Biosynthetic Diversity.</title>
        <authorList>
            <person name="Kalkreuter E."/>
            <person name="Kautsar S.A."/>
            <person name="Yang D."/>
            <person name="Bader C.D."/>
            <person name="Teijaro C.N."/>
            <person name="Fluegel L."/>
            <person name="Davis C.M."/>
            <person name="Simpson J.R."/>
            <person name="Lauterbach L."/>
            <person name="Steele A.D."/>
            <person name="Gui C."/>
            <person name="Meng S."/>
            <person name="Li G."/>
            <person name="Viehrig K."/>
            <person name="Ye F."/>
            <person name="Su P."/>
            <person name="Kiefer A.F."/>
            <person name="Nichols A."/>
            <person name="Cepeda A.J."/>
            <person name="Yan W."/>
            <person name="Fan B."/>
            <person name="Jiang Y."/>
            <person name="Adhikari A."/>
            <person name="Zheng C.-J."/>
            <person name="Schuster L."/>
            <person name="Cowan T.M."/>
            <person name="Smanski M.J."/>
            <person name="Chevrette M.G."/>
            <person name="De Carvalho L.P.S."/>
            <person name="Shen B."/>
        </authorList>
    </citation>
    <scope>NUCLEOTIDE SEQUENCE [LARGE SCALE GENOMIC DNA]</scope>
    <source>
        <strain evidence="6 7">NPDC048946</strain>
    </source>
</reference>
<feature type="domain" description="HTH hxlR-type" evidence="5">
    <location>
        <begin position="11"/>
        <end position="108"/>
    </location>
</feature>
<evidence type="ECO:0000256" key="3">
    <source>
        <dbReference type="ARBA" id="ARBA00023163"/>
    </source>
</evidence>
<dbReference type="PROSITE" id="PS51118">
    <property type="entry name" value="HTH_HXLR"/>
    <property type="match status" value="1"/>
</dbReference>
<evidence type="ECO:0000256" key="4">
    <source>
        <dbReference type="SAM" id="MobiDB-lite"/>
    </source>
</evidence>
<proteinExistence type="predicted"/>
<keyword evidence="3" id="KW-0804">Transcription</keyword>
<dbReference type="SUPFAM" id="SSF46785">
    <property type="entry name" value="Winged helix' DNA-binding domain"/>
    <property type="match status" value="1"/>
</dbReference>
<dbReference type="EMBL" id="JBEZFP010000041">
    <property type="protein sequence ID" value="MEU8135370.1"/>
    <property type="molecule type" value="Genomic_DNA"/>
</dbReference>
<accession>A0ABV3DHY6</accession>
<evidence type="ECO:0000259" key="5">
    <source>
        <dbReference type="PROSITE" id="PS51118"/>
    </source>
</evidence>
<dbReference type="PANTHER" id="PTHR33204">
    <property type="entry name" value="TRANSCRIPTIONAL REGULATOR, MARR FAMILY"/>
    <property type="match status" value="1"/>
</dbReference>
<feature type="region of interest" description="Disordered" evidence="4">
    <location>
        <begin position="139"/>
        <end position="167"/>
    </location>
</feature>
<organism evidence="6 7">
    <name type="scientific">Streptodolium elevatio</name>
    <dbReference type="NCBI Taxonomy" id="3157996"/>
    <lineage>
        <taxon>Bacteria</taxon>
        <taxon>Bacillati</taxon>
        <taxon>Actinomycetota</taxon>
        <taxon>Actinomycetes</taxon>
        <taxon>Kitasatosporales</taxon>
        <taxon>Streptomycetaceae</taxon>
        <taxon>Streptodolium</taxon>
    </lineage>
</organism>
<dbReference type="Pfam" id="PF01638">
    <property type="entry name" value="HxlR"/>
    <property type="match status" value="1"/>
</dbReference>
<gene>
    <name evidence="6" type="ORF">AB0C36_17835</name>
</gene>
<evidence type="ECO:0000313" key="6">
    <source>
        <dbReference type="EMBL" id="MEU8135370.1"/>
    </source>
</evidence>
<protein>
    <submittedName>
        <fullName evidence="6">Helix-turn-helix domain-containing protein</fullName>
    </submittedName>
</protein>
<dbReference type="InterPro" id="IPR036390">
    <property type="entry name" value="WH_DNA-bd_sf"/>
</dbReference>
<dbReference type="Gene3D" id="1.10.10.10">
    <property type="entry name" value="Winged helix-like DNA-binding domain superfamily/Winged helix DNA-binding domain"/>
    <property type="match status" value="1"/>
</dbReference>
<feature type="compositionally biased region" description="Basic residues" evidence="4">
    <location>
        <begin position="157"/>
        <end position="167"/>
    </location>
</feature>
<dbReference type="PANTHER" id="PTHR33204:SF18">
    <property type="entry name" value="TRANSCRIPTIONAL REGULATORY PROTEIN"/>
    <property type="match status" value="1"/>
</dbReference>
<dbReference type="RefSeq" id="WP_358355067.1">
    <property type="nucleotide sequence ID" value="NZ_JBEZFP010000041.1"/>
</dbReference>
<sequence>MRRKSFEDMPCSVAQFLEVAGEWWSMLVVRDAFLGVTRFDDFHARLGISRNVLAQRLEHLVGHGVLARQAYQDNPVRYDYRLTDKGRALWPVLTAMRQWGDEWAAPDGPPLALVHKSCGHTMTAVMVCEDCGERVGPGQVRVSSGPGDPEGSVLPPHLRRKDRTPAE</sequence>
<comment type="caution">
    <text evidence="6">The sequence shown here is derived from an EMBL/GenBank/DDBJ whole genome shotgun (WGS) entry which is preliminary data.</text>
</comment>
<keyword evidence="1" id="KW-0805">Transcription regulation</keyword>